<dbReference type="AlphaFoldDB" id="C2M944"/>
<keyword evidence="3" id="KW-0732">Signal</keyword>
<name>C2M944_9PORP</name>
<dbReference type="GO" id="GO:0046872">
    <property type="term" value="F:metal ion binding"/>
    <property type="evidence" value="ECO:0007669"/>
    <property type="project" value="UniProtKB-KW"/>
</dbReference>
<feature type="domain" description="DNA/RNA non-specific endonuclease/pyrophosphatase/phosphodiesterase" evidence="5">
    <location>
        <begin position="320"/>
        <end position="517"/>
    </location>
</feature>
<sequence>MANRTYRLLFTLMALSWGLLLTASCQPTDRQGDAEHPQADIHQTFLASQQDYDLRVAGTAWEAGDQIGIYVRRTAQNTTWSAEQLLHNNLHYKTTRGGSVATFDPADEQQKVQWDSSMKYDVLAYYPYNAQTQGGKIAYSVADQVSLKPLLISDNLSAIASDGAKQLVFRQALASLRFEMRSEDGGSLEGVTVRIVGMPTTGSLDLYSRQWQVDASSTGEISVPVTVSGATATATALILPIKTTTSEMKVLFTLSNGRTYTWPLREGQSLVMGQQRTHTITLKDTGTGKVAEVGRYLELPAKKNIPNTLEVQHNLPSNPSARNYFLLYNTKLHLAHYVAYPLYKDLMGSGRYERWQYDASVPSQFQPNLNKPYVDGYSRGHQIPNADRNANPTLCYTTYYFSNMVPQNQQHNGGIWSNLENQVRTLANGVDTLYVVTGVGFDNTNYQYAHDRDGMACPIPDYFYKVVVWRDEQERWHSKAWCIPHEGFSGKPNKYQTTLKKMEEKTGFDFFPALNDVTVLND</sequence>
<dbReference type="PANTHER" id="PTHR13966">
    <property type="entry name" value="ENDONUCLEASE RELATED"/>
    <property type="match status" value="1"/>
</dbReference>
<dbReference type="GO" id="GO:0016787">
    <property type="term" value="F:hydrolase activity"/>
    <property type="evidence" value="ECO:0007669"/>
    <property type="project" value="InterPro"/>
</dbReference>
<dbReference type="EMBL" id="ACLR01000009">
    <property type="protein sequence ID" value="EEK17760.1"/>
    <property type="molecule type" value="Genomic_DNA"/>
</dbReference>
<feature type="domain" description="ENPP1-3/EXOG-like endonuclease/phosphodiesterase" evidence="4">
    <location>
        <begin position="321"/>
        <end position="517"/>
    </location>
</feature>
<keyword evidence="7" id="KW-1185">Reference proteome</keyword>
<dbReference type="PANTHER" id="PTHR13966:SF5">
    <property type="entry name" value="ENDONUCLEASE G, MITOCHONDRIAL"/>
    <property type="match status" value="1"/>
</dbReference>
<keyword evidence="2" id="KW-0479">Metal-binding</keyword>
<dbReference type="SMART" id="SM00477">
    <property type="entry name" value="NUC"/>
    <property type="match status" value="1"/>
</dbReference>
<keyword evidence="6" id="KW-0255">Endonuclease</keyword>
<proteinExistence type="predicted"/>
<feature type="signal peptide" evidence="3">
    <location>
        <begin position="1"/>
        <end position="23"/>
    </location>
</feature>
<dbReference type="Pfam" id="PF01223">
    <property type="entry name" value="Endonuclease_NS"/>
    <property type="match status" value="1"/>
</dbReference>
<dbReference type="STRING" id="596327.PORUE0001_0299"/>
<dbReference type="PROSITE" id="PS51257">
    <property type="entry name" value="PROKAR_LIPOPROTEIN"/>
    <property type="match status" value="1"/>
</dbReference>
<dbReference type="Gene3D" id="2.60.40.2620">
    <property type="entry name" value="Fimbrillin-like"/>
    <property type="match status" value="1"/>
</dbReference>
<dbReference type="OrthoDB" id="9811262at2"/>
<feature type="chain" id="PRO_5002916388" evidence="3">
    <location>
        <begin position="24"/>
        <end position="522"/>
    </location>
</feature>
<evidence type="ECO:0000256" key="1">
    <source>
        <dbReference type="PIRSR" id="PIRSR640255-1"/>
    </source>
</evidence>
<comment type="caution">
    <text evidence="6">The sequence shown here is derived from an EMBL/GenBank/DDBJ whole genome shotgun (WGS) entry which is preliminary data.</text>
</comment>
<dbReference type="GO" id="GO:0003676">
    <property type="term" value="F:nucleic acid binding"/>
    <property type="evidence" value="ECO:0007669"/>
    <property type="project" value="InterPro"/>
</dbReference>
<dbReference type="CDD" id="cd13120">
    <property type="entry name" value="BF2867_like_N"/>
    <property type="match status" value="1"/>
</dbReference>
<gene>
    <name evidence="6" type="ORF">PORUE0001_0299</name>
</gene>
<dbReference type="InterPro" id="IPR025049">
    <property type="entry name" value="Mfa-like_1"/>
</dbReference>
<dbReference type="Proteomes" id="UP000003303">
    <property type="component" value="Unassembled WGS sequence"/>
</dbReference>
<keyword evidence="6" id="KW-0540">Nuclease</keyword>
<evidence type="ECO:0000313" key="6">
    <source>
        <dbReference type="EMBL" id="EEK17760.1"/>
    </source>
</evidence>
<dbReference type="SUPFAM" id="SSF54060">
    <property type="entry name" value="His-Me finger endonucleases"/>
    <property type="match status" value="1"/>
</dbReference>
<accession>C2M944</accession>
<evidence type="ECO:0000256" key="2">
    <source>
        <dbReference type="PIRSR" id="PIRSR640255-2"/>
    </source>
</evidence>
<evidence type="ECO:0000313" key="7">
    <source>
        <dbReference type="Proteomes" id="UP000003303"/>
    </source>
</evidence>
<dbReference type="Gene3D" id="2.60.40.2630">
    <property type="match status" value="1"/>
</dbReference>
<dbReference type="InterPro" id="IPR044925">
    <property type="entry name" value="His-Me_finger_sf"/>
</dbReference>
<dbReference type="InterPro" id="IPR040255">
    <property type="entry name" value="Non-specific_endonuclease"/>
</dbReference>
<keyword evidence="6" id="KW-0378">Hydrolase</keyword>
<dbReference type="eggNOG" id="COG1864">
    <property type="taxonomic scope" value="Bacteria"/>
</dbReference>
<dbReference type="Pfam" id="PF13149">
    <property type="entry name" value="Mfa_like_1"/>
    <property type="match status" value="1"/>
</dbReference>
<protein>
    <submittedName>
        <fullName evidence="6">DNA/RNA non-specific endonuclease</fullName>
    </submittedName>
</protein>
<dbReference type="InterPro" id="IPR001604">
    <property type="entry name" value="Endo_G_ENPP1-like_dom"/>
</dbReference>
<feature type="active site" description="Proton acceptor" evidence="1">
    <location>
        <position position="381"/>
    </location>
</feature>
<reference evidence="6 7" key="1">
    <citation type="submission" date="2009-04" db="EMBL/GenBank/DDBJ databases">
        <authorList>
            <person name="Sebastian Y."/>
            <person name="Madupu R."/>
            <person name="Durkin A.S."/>
            <person name="Torralba M."/>
            <person name="Methe B."/>
            <person name="Sutton G.G."/>
            <person name="Strausberg R.L."/>
            <person name="Nelson K.E."/>
        </authorList>
    </citation>
    <scope>NUCLEOTIDE SEQUENCE [LARGE SCALE GENOMIC DNA]</scope>
    <source>
        <strain evidence="6 7">60-3</strain>
    </source>
</reference>
<evidence type="ECO:0000259" key="4">
    <source>
        <dbReference type="SMART" id="SM00477"/>
    </source>
</evidence>
<dbReference type="Gene3D" id="3.40.570.10">
    <property type="entry name" value="Extracellular Endonuclease, subunit A"/>
    <property type="match status" value="1"/>
</dbReference>
<organism evidence="6 7">
    <name type="scientific">Porphyromonas uenonis 60-3</name>
    <dbReference type="NCBI Taxonomy" id="596327"/>
    <lineage>
        <taxon>Bacteria</taxon>
        <taxon>Pseudomonadati</taxon>
        <taxon>Bacteroidota</taxon>
        <taxon>Bacteroidia</taxon>
        <taxon>Bacteroidales</taxon>
        <taxon>Porphyromonadaceae</taxon>
        <taxon>Porphyromonas</taxon>
    </lineage>
</organism>
<feature type="binding site" evidence="2">
    <location>
        <position position="412"/>
    </location>
    <ligand>
        <name>Mg(2+)</name>
        <dbReference type="ChEBI" id="CHEBI:18420"/>
        <note>catalytic</note>
    </ligand>
</feature>
<dbReference type="InterPro" id="IPR044929">
    <property type="entry name" value="DNA/RNA_non-sp_Endonuclease_sf"/>
</dbReference>
<evidence type="ECO:0000259" key="5">
    <source>
        <dbReference type="SMART" id="SM00892"/>
    </source>
</evidence>
<dbReference type="InterPro" id="IPR042278">
    <property type="entry name" value="Mfa-like_1_N"/>
</dbReference>
<dbReference type="RefSeq" id="WP_007364428.1">
    <property type="nucleotide sequence ID" value="NZ_ACLR01000009.1"/>
</dbReference>
<dbReference type="SMART" id="SM00892">
    <property type="entry name" value="Endonuclease_NS"/>
    <property type="match status" value="1"/>
</dbReference>
<dbReference type="GO" id="GO:0004519">
    <property type="term" value="F:endonuclease activity"/>
    <property type="evidence" value="ECO:0007669"/>
    <property type="project" value="UniProtKB-KW"/>
</dbReference>
<evidence type="ECO:0000256" key="3">
    <source>
        <dbReference type="SAM" id="SignalP"/>
    </source>
</evidence>
<dbReference type="InterPro" id="IPR020821">
    <property type="entry name" value="ENPP1-3/EXOG-like_nuc-like"/>
</dbReference>
<dbReference type="CDD" id="cd13121">
    <property type="entry name" value="BF2867_like_C"/>
    <property type="match status" value="1"/>
</dbReference>